<dbReference type="InterPro" id="IPR013216">
    <property type="entry name" value="Methyltransf_11"/>
</dbReference>
<dbReference type="RefSeq" id="XP_022153884.1">
    <property type="nucleotide sequence ID" value="XM_022298192.1"/>
</dbReference>
<dbReference type="Gene3D" id="3.40.50.150">
    <property type="entry name" value="Vaccinia Virus protein VP39"/>
    <property type="match status" value="1"/>
</dbReference>
<dbReference type="Proteomes" id="UP000504603">
    <property type="component" value="Unplaced"/>
</dbReference>
<dbReference type="InterPro" id="IPR029063">
    <property type="entry name" value="SAM-dependent_MTases_sf"/>
</dbReference>
<dbReference type="OrthoDB" id="10027013at2759"/>
<evidence type="ECO:0000313" key="2">
    <source>
        <dbReference type="Proteomes" id="UP000504603"/>
    </source>
</evidence>
<dbReference type="CDD" id="cd02440">
    <property type="entry name" value="AdoMet_MTases"/>
    <property type="match status" value="1"/>
</dbReference>
<proteinExistence type="predicted"/>
<sequence length="264" mass="29714">MANLFIKQAKQYAVARPSYPPELFRYIASKTPRHDLVWDVGTGTGQAASSLAAHYTTVIATDTSPKQLDFAAKLPNILYCHTPPTMSIAEVEHTVAPRGTVDLVVVAQALHWFDLPTFYTNVRHILKKPHGVIAAWCYTLPKVNPTVDAILGRFYTVDVGPYWEAPRKLVDEEYETMEFPFEAVEGEEGTGPVRRFAAEKEMDFEEYLTYLRSWSAYQTAKNQGVETLTGEVVEEFDKAWNEDGKNGKKLAKFPIHLKIGKIGE</sequence>
<keyword evidence="3" id="KW-0489">Methyltransferase</keyword>
<dbReference type="PANTHER" id="PTHR45180">
    <property type="entry name" value="OS01G0307686 PROTEIN"/>
    <property type="match status" value="1"/>
</dbReference>
<dbReference type="GeneID" id="111021296"/>
<feature type="domain" description="Methyltransferase type 11" evidence="1">
    <location>
        <begin position="39"/>
        <end position="128"/>
    </location>
</feature>
<accession>A0A6J1DKE2</accession>
<evidence type="ECO:0000313" key="3">
    <source>
        <dbReference type="RefSeq" id="XP_022153884.1"/>
    </source>
</evidence>
<dbReference type="AlphaFoldDB" id="A0A6J1DKE2"/>
<dbReference type="GO" id="GO:0032259">
    <property type="term" value="P:methylation"/>
    <property type="evidence" value="ECO:0007669"/>
    <property type="project" value="UniProtKB-KW"/>
</dbReference>
<dbReference type="Pfam" id="PF08241">
    <property type="entry name" value="Methyltransf_11"/>
    <property type="match status" value="1"/>
</dbReference>
<keyword evidence="2" id="KW-1185">Reference proteome</keyword>
<dbReference type="GO" id="GO:0008757">
    <property type="term" value="F:S-adenosylmethionine-dependent methyltransferase activity"/>
    <property type="evidence" value="ECO:0007669"/>
    <property type="project" value="InterPro"/>
</dbReference>
<gene>
    <name evidence="3" type="primary">LOC111021296</name>
</gene>
<organism evidence="2 3">
    <name type="scientific">Momordica charantia</name>
    <name type="common">Bitter gourd</name>
    <name type="synonym">Balsam pear</name>
    <dbReference type="NCBI Taxonomy" id="3673"/>
    <lineage>
        <taxon>Eukaryota</taxon>
        <taxon>Viridiplantae</taxon>
        <taxon>Streptophyta</taxon>
        <taxon>Embryophyta</taxon>
        <taxon>Tracheophyta</taxon>
        <taxon>Spermatophyta</taxon>
        <taxon>Magnoliopsida</taxon>
        <taxon>eudicotyledons</taxon>
        <taxon>Gunneridae</taxon>
        <taxon>Pentapetalae</taxon>
        <taxon>rosids</taxon>
        <taxon>fabids</taxon>
        <taxon>Cucurbitales</taxon>
        <taxon>Cucurbitaceae</taxon>
        <taxon>Momordiceae</taxon>
        <taxon>Momordica</taxon>
    </lineage>
</organism>
<dbReference type="PANTHER" id="PTHR45180:SF1">
    <property type="entry name" value="OS01G0307686 PROTEIN"/>
    <property type="match status" value="1"/>
</dbReference>
<dbReference type="KEGG" id="mcha:111021296"/>
<evidence type="ECO:0000259" key="1">
    <source>
        <dbReference type="Pfam" id="PF08241"/>
    </source>
</evidence>
<dbReference type="SUPFAM" id="SSF53335">
    <property type="entry name" value="S-adenosyl-L-methionine-dependent methyltransferases"/>
    <property type="match status" value="1"/>
</dbReference>
<reference evidence="3" key="1">
    <citation type="submission" date="2025-08" db="UniProtKB">
        <authorList>
            <consortium name="RefSeq"/>
        </authorList>
    </citation>
    <scope>IDENTIFICATION</scope>
    <source>
        <strain evidence="3">OHB3-1</strain>
    </source>
</reference>
<keyword evidence="3" id="KW-0808">Transferase</keyword>
<name>A0A6J1DKE2_MOMCH</name>
<protein>
    <submittedName>
        <fullName evidence="3">Methyltransferase DDB_G0268948</fullName>
    </submittedName>
</protein>